<dbReference type="EMBL" id="CAXDID020000745">
    <property type="protein sequence ID" value="CAL6112720.1"/>
    <property type="molecule type" value="Genomic_DNA"/>
</dbReference>
<name>A0AA86Q009_9EUKA</name>
<feature type="coiled-coil region" evidence="1">
    <location>
        <begin position="258"/>
        <end position="303"/>
    </location>
</feature>
<feature type="compositionally biased region" description="Basic residues" evidence="2">
    <location>
        <begin position="500"/>
        <end position="509"/>
    </location>
</feature>
<feature type="coiled-coil region" evidence="1">
    <location>
        <begin position="971"/>
        <end position="998"/>
    </location>
</feature>
<gene>
    <name evidence="3" type="ORF">HINF_LOCUS31990</name>
    <name evidence="4" type="ORF">HINF_LOCUS77171</name>
</gene>
<keyword evidence="1" id="KW-0175">Coiled coil</keyword>
<evidence type="ECO:0000256" key="2">
    <source>
        <dbReference type="SAM" id="MobiDB-lite"/>
    </source>
</evidence>
<reference evidence="4 5" key="2">
    <citation type="submission" date="2024-07" db="EMBL/GenBank/DDBJ databases">
        <authorList>
            <person name="Akdeniz Z."/>
        </authorList>
    </citation>
    <scope>NUCLEOTIDE SEQUENCE [LARGE SCALE GENOMIC DNA]</scope>
</reference>
<feature type="coiled-coil region" evidence="1">
    <location>
        <begin position="340"/>
        <end position="374"/>
    </location>
</feature>
<feature type="compositionally biased region" description="Polar residues" evidence="2">
    <location>
        <begin position="661"/>
        <end position="674"/>
    </location>
</feature>
<keyword evidence="5" id="KW-1185">Reference proteome</keyword>
<feature type="compositionally biased region" description="Basic and acidic residues" evidence="2">
    <location>
        <begin position="527"/>
        <end position="537"/>
    </location>
</feature>
<feature type="coiled-coil region" evidence="1">
    <location>
        <begin position="174"/>
        <end position="204"/>
    </location>
</feature>
<sequence length="1238" mass="145091">MQIEQVNQQISCSVEQSFLQMNNNLINQLKNMFETRKLYVMFETGLNCEPTTDHITPKNIYPIFEETIQNCINISQKSQVLEFSKQLSSLFQIFNEKEHQQRINFEDQLYSTSVDLRKQEEYNIYLSTQLQNFQENLEQLVSKHTKQMFTANQQIAKAKSIASYQPDHVAYDSIEALMTQIKQLNNENKQQKLLNQALQEEQEKTRVKLWQQQNTVLLVEKTAPSPFLTQPENIDLAQLQEEHKNQIELIYIENANILHQKQEQFTKLQNEFEEFKKGSRVFQNEQNLKIEELLNIIKKENDKTALLLQNSSKREMKQNSVNLPLPDAQKNNNKFLTDKLQEYIENYKESLEYIKELEINNAKLICKINENQKSKPPSEYKSRIVSRGFGKTSIDEGTGRGTSKLQDRKLGSMQLYGLEQINNNNKQSEISFNEEQQGFEQLQVISEENNENGDHNIVNTKRISIQAQNLNINQSEVNQKQLAEKHTQPPLYDYTKQYKKSITKQKQQKQRTSSKTYEQKAQTQHEQSQEIKDQNKPKLSIEEQIQLELQQLEANQKQNQQTVNISKPAAKKTINQQILSQQKSNGNNQQANITNNQYQQNIKPEQQDIQFMSYHEDQNGQSQQITSEIQIETDNEKENQNTNNEMNDQKRLSTSQFKQRFEMQQSKNDPNQSENDQKGYIIGPQYIGPQMQDSLATLQHEQWEEIHRKQLNIQNQQNQEYNADFTNNSNINQQSNVQINQLNNEQQNINNSEYQSQNVQHNEINQTINNQINANQQISHQLEGQIYQSSTKKLLNQQIMLQPEKLVIQQINTSNQSIVKTNIENRTQQVQKQDSFQQEITNNQPLSKFVHQNIYQRNKSSLEQAKLQQQENQQQQLQIINQQQSFQRIDQSKSRNHVSASPIIKQKQLRPSLDDSVRLSPVQQPLQAIQNTNESKQVVQPSVQAAKLSNQSIHNQYHQKQIDDDNNETIIQGFNQQCNDEEEQEEEYEENIETDRLNTESSNTQFTMQLPNQSSYQQSNLCLSQLQLADSYSVYYIPPSSLIDIVEIKTQIQTEISNEKQAEEARQLCEQLLDALVDCSTQTELLPAVQRFQQPQQIRQHRIIQKVNFIFNRTFVREDTSIPEVFERLFQFQKQSKLKQQELKKQLDDIEKQKTYTTLQTKKLITNISKSDRQQPAMRITAKTSESGRKMTFSIQPFTKKRIHQGVFQGTHRKNIQKMYLEEGEFLGALYELEGQKK</sequence>
<organism evidence="3">
    <name type="scientific">Hexamita inflata</name>
    <dbReference type="NCBI Taxonomy" id="28002"/>
    <lineage>
        <taxon>Eukaryota</taxon>
        <taxon>Metamonada</taxon>
        <taxon>Diplomonadida</taxon>
        <taxon>Hexamitidae</taxon>
        <taxon>Hexamitinae</taxon>
        <taxon>Hexamita</taxon>
    </lineage>
</organism>
<dbReference type="EMBL" id="CATOUU010000723">
    <property type="protein sequence ID" value="CAI9944345.1"/>
    <property type="molecule type" value="Genomic_DNA"/>
</dbReference>
<evidence type="ECO:0000256" key="1">
    <source>
        <dbReference type="SAM" id="Coils"/>
    </source>
</evidence>
<evidence type="ECO:0000313" key="5">
    <source>
        <dbReference type="Proteomes" id="UP001642409"/>
    </source>
</evidence>
<reference evidence="3" key="1">
    <citation type="submission" date="2023-06" db="EMBL/GenBank/DDBJ databases">
        <authorList>
            <person name="Kurt Z."/>
        </authorList>
    </citation>
    <scope>NUCLEOTIDE SEQUENCE</scope>
</reference>
<protein>
    <submittedName>
        <fullName evidence="3">Coiled-coil protein</fullName>
    </submittedName>
    <submittedName>
        <fullName evidence="4">Coiled-coil_protein</fullName>
    </submittedName>
</protein>
<evidence type="ECO:0000313" key="4">
    <source>
        <dbReference type="EMBL" id="CAL6112720.1"/>
    </source>
</evidence>
<evidence type="ECO:0000313" key="3">
    <source>
        <dbReference type="EMBL" id="CAI9944345.1"/>
    </source>
</evidence>
<accession>A0AA86Q009</accession>
<dbReference type="Proteomes" id="UP001642409">
    <property type="component" value="Unassembled WGS sequence"/>
</dbReference>
<proteinExistence type="predicted"/>
<feature type="region of interest" description="Disordered" evidence="2">
    <location>
        <begin position="661"/>
        <end position="680"/>
    </location>
</feature>
<feature type="region of interest" description="Disordered" evidence="2">
    <location>
        <begin position="500"/>
        <end position="537"/>
    </location>
</feature>
<dbReference type="AlphaFoldDB" id="A0AA86Q009"/>
<comment type="caution">
    <text evidence="3">The sequence shown here is derived from an EMBL/GenBank/DDBJ whole genome shotgun (WGS) entry which is preliminary data.</text>
</comment>